<comment type="caution">
    <text evidence="2">The sequence shown here is derived from an EMBL/GenBank/DDBJ whole genome shotgun (WGS) entry which is preliminary data.</text>
</comment>
<keyword evidence="3" id="KW-1185">Reference proteome</keyword>
<dbReference type="Pfam" id="PF25372">
    <property type="entry name" value="DUF7885"/>
    <property type="match status" value="1"/>
</dbReference>
<evidence type="ECO:0000313" key="3">
    <source>
        <dbReference type="Proteomes" id="UP001634393"/>
    </source>
</evidence>
<accession>A0ABD3S9D6</accession>
<dbReference type="InterPro" id="IPR006553">
    <property type="entry name" value="Leu-rich_rpt_Cys-con_subtyp"/>
</dbReference>
<dbReference type="SUPFAM" id="SSF52047">
    <property type="entry name" value="RNI-like"/>
    <property type="match status" value="2"/>
</dbReference>
<evidence type="ECO:0000313" key="2">
    <source>
        <dbReference type="EMBL" id="KAL3820948.1"/>
    </source>
</evidence>
<evidence type="ECO:0000259" key="1">
    <source>
        <dbReference type="Pfam" id="PF25372"/>
    </source>
</evidence>
<dbReference type="Gene3D" id="3.80.10.10">
    <property type="entry name" value="Ribonuclease Inhibitor"/>
    <property type="match status" value="4"/>
</dbReference>
<dbReference type="InterPro" id="IPR032675">
    <property type="entry name" value="LRR_dom_sf"/>
</dbReference>
<sequence>MNNCNKKPCSEEEGFPIPDAIVLNDIFPKLELNSLCSLSCVSRNLLSLVAQALSTLPSLNLSEFSPSGQLLGYIVPKLRGVRSVTIDCLRLDDSSVVNILGPHILELNLLKCASLSYDILASIRIKCPNLRILNLELAWESSPEILKQKLVKALQGFLYLECLSIKVRGTQHESYNLACNDLFLPKTIKILKLQIVDDHGAHRLIEKLRDERKYQWNLISRNISSYLGYNGFTLQRLSLVLNVICDKVITSITSSLPLLIELDLEDRPWAEPKLPRDLTNSGLESLGSCRFLTSLSIVRSKVNYFGSFKRINDLGIFLLSASCEGLEFIRLGGFSIVTDAGFSSLLRSCSNLKKFEIRNAPLLSDLSFHNIIGVMCPLVELKLLSCNLITSEAIAEFAYSSSLELIDTNGCRSIEDPCINYISCLNSLKSLNLGGADITDSGLYVLIKGNLPIVNLCLRGCTRVTEQGIISLFNDGERMKNTLTSLDIGHMPGVSDKAIHAIFSNCEAITELCMRCCFYVTDVSLKMLGSERSNGGSLLQKLDLSRCKRISNGVVELFERPLYRGLRWLGVGGTCLVNKRDDFAAVYIMRPWLTICYEGCEVGCHDGWQFHISGVGLY</sequence>
<dbReference type="PANTHER" id="PTHR13318">
    <property type="entry name" value="PARTNER OF PAIRED, ISOFORM B-RELATED"/>
    <property type="match status" value="1"/>
</dbReference>
<feature type="domain" description="F-box/LRR-repeat protein 15-like leucin rich repeat" evidence="1">
    <location>
        <begin position="59"/>
        <end position="606"/>
    </location>
</feature>
<dbReference type="EMBL" id="JBJXBP010000007">
    <property type="protein sequence ID" value="KAL3820948.1"/>
    <property type="molecule type" value="Genomic_DNA"/>
</dbReference>
<protein>
    <recommendedName>
        <fullName evidence="1">F-box/LRR-repeat protein 15-like leucin rich repeat domain-containing protein</fullName>
    </recommendedName>
</protein>
<dbReference type="InterPro" id="IPR057207">
    <property type="entry name" value="FBXL15_LRR"/>
</dbReference>
<name>A0ABD3S9D6_9LAMI</name>
<organism evidence="2 3">
    <name type="scientific">Penstemon smallii</name>
    <dbReference type="NCBI Taxonomy" id="265156"/>
    <lineage>
        <taxon>Eukaryota</taxon>
        <taxon>Viridiplantae</taxon>
        <taxon>Streptophyta</taxon>
        <taxon>Embryophyta</taxon>
        <taxon>Tracheophyta</taxon>
        <taxon>Spermatophyta</taxon>
        <taxon>Magnoliopsida</taxon>
        <taxon>eudicotyledons</taxon>
        <taxon>Gunneridae</taxon>
        <taxon>Pentapetalae</taxon>
        <taxon>asterids</taxon>
        <taxon>lamiids</taxon>
        <taxon>Lamiales</taxon>
        <taxon>Plantaginaceae</taxon>
        <taxon>Cheloneae</taxon>
        <taxon>Penstemon</taxon>
    </lineage>
</organism>
<dbReference type="SMART" id="SM00367">
    <property type="entry name" value="LRR_CC"/>
    <property type="match status" value="8"/>
</dbReference>
<dbReference type="Proteomes" id="UP001634393">
    <property type="component" value="Unassembled WGS sequence"/>
</dbReference>
<gene>
    <name evidence="2" type="ORF">ACJIZ3_006853</name>
</gene>
<dbReference type="AlphaFoldDB" id="A0ABD3S9D6"/>
<proteinExistence type="predicted"/>
<reference evidence="2 3" key="1">
    <citation type="submission" date="2024-12" db="EMBL/GenBank/DDBJ databases">
        <title>The unique morphological basis and parallel evolutionary history of personate flowers in Penstemon.</title>
        <authorList>
            <person name="Depatie T.H."/>
            <person name="Wessinger C.A."/>
        </authorList>
    </citation>
    <scope>NUCLEOTIDE SEQUENCE [LARGE SCALE GENOMIC DNA]</scope>
    <source>
        <strain evidence="2">WTNN_2</strain>
        <tissue evidence="2">Leaf</tissue>
    </source>
</reference>